<dbReference type="PANTHER" id="PTHR42754">
    <property type="entry name" value="ENDOGLUCANASE"/>
    <property type="match status" value="1"/>
</dbReference>
<keyword evidence="1" id="KW-1133">Transmembrane helix</keyword>
<reference evidence="3" key="1">
    <citation type="journal article" date="2019" name="Int. J. Syst. Evol. Microbiol.">
        <title>The Global Catalogue of Microorganisms (GCM) 10K type strain sequencing project: providing services to taxonomists for standard genome sequencing and annotation.</title>
        <authorList>
            <consortium name="The Broad Institute Genomics Platform"/>
            <consortium name="The Broad Institute Genome Sequencing Center for Infectious Disease"/>
            <person name="Wu L."/>
            <person name="Ma J."/>
        </authorList>
    </citation>
    <scope>NUCLEOTIDE SEQUENCE [LARGE SCALE GENOMIC DNA]</scope>
    <source>
        <strain evidence="3">CECT 7477</strain>
    </source>
</reference>
<dbReference type="PANTHER" id="PTHR42754:SF1">
    <property type="entry name" value="LIPOPROTEIN"/>
    <property type="match status" value="1"/>
</dbReference>
<feature type="transmembrane region" description="Helical" evidence="1">
    <location>
        <begin position="16"/>
        <end position="35"/>
    </location>
</feature>
<evidence type="ECO:0000313" key="2">
    <source>
        <dbReference type="EMBL" id="MFC4095903.1"/>
    </source>
</evidence>
<dbReference type="EMBL" id="JBHSAW010000004">
    <property type="protein sequence ID" value="MFC4095903.1"/>
    <property type="molecule type" value="Genomic_DNA"/>
</dbReference>
<evidence type="ECO:0000313" key="3">
    <source>
        <dbReference type="Proteomes" id="UP001595814"/>
    </source>
</evidence>
<gene>
    <name evidence="2" type="ORF">ACFOUT_08455</name>
</gene>
<dbReference type="Proteomes" id="UP001595814">
    <property type="component" value="Unassembled WGS sequence"/>
</dbReference>
<name>A0ABV8JTL8_9FLAO</name>
<keyword evidence="1" id="KW-0472">Membrane</keyword>
<keyword evidence="1" id="KW-0812">Transmembrane</keyword>
<comment type="caution">
    <text evidence="2">The sequence shown here is derived from an EMBL/GenBank/DDBJ whole genome shotgun (WGS) entry which is preliminary data.</text>
</comment>
<sequence length="472" mass="50967">MPKDVLFPYKNLPSRFNQWMFGVIGFIYVILILSVSCSSDEGDTTGVNSGPEPEPVAQRTVNVNTYGGSLNENLKSIVATVDGGFAVFGYVQSNDGDVVNKETTDFDYWLLKFNTDSELQWQKSFGGSLNDRGNEIIQSKDGGFLLLGFSESSDGDATSNAGSLDYWLVKTDADGNLQWQKSYGFKGRDEGISIIETKDGGFMLVGVLDVTASEGQGIRSAKNHAGGDYWAVKLDALGELQWSHFYGGTFTDTANAVLELEEGGFLIAGSSDSFDVDISTNRGAYDFWVVHISEIGELIWEKNYGGSEIDEPHAIVAANDGNYLIVGDTRSNDQQVTSNKGAADVWAIKINLEGDLIWERTYGGSGFDAARSISKTNEVGFLITGSSRSADGDLQENKGQNDAWIIQIDEVGDVVWQKSIGGSQIDVAYDVAHLQNGNVVVVGESASNDGDVGVNKGFTDALLITIKENVID</sequence>
<organism evidence="2 3">
    <name type="scientific">Euzebyella saccharophila</name>
    <dbReference type="NCBI Taxonomy" id="679664"/>
    <lineage>
        <taxon>Bacteria</taxon>
        <taxon>Pseudomonadati</taxon>
        <taxon>Bacteroidota</taxon>
        <taxon>Flavobacteriia</taxon>
        <taxon>Flavobacteriales</taxon>
        <taxon>Flavobacteriaceae</taxon>
        <taxon>Euzebyella</taxon>
    </lineage>
</organism>
<accession>A0ABV8JTL8</accession>
<keyword evidence="3" id="KW-1185">Reference proteome</keyword>
<evidence type="ECO:0008006" key="4">
    <source>
        <dbReference type="Google" id="ProtNLM"/>
    </source>
</evidence>
<dbReference type="RefSeq" id="WP_225621083.1">
    <property type="nucleotide sequence ID" value="NZ_JACYFJ010000001.1"/>
</dbReference>
<protein>
    <recommendedName>
        <fullName evidence="4">Bulb-type lectin domain-containing protein</fullName>
    </recommendedName>
</protein>
<evidence type="ECO:0000256" key="1">
    <source>
        <dbReference type="SAM" id="Phobius"/>
    </source>
</evidence>
<proteinExistence type="predicted"/>